<dbReference type="PANTHER" id="PTHR31694:SF26">
    <property type="entry name" value="OS05G0151100 PROTEIN"/>
    <property type="match status" value="1"/>
</dbReference>
<dbReference type="AlphaFoldDB" id="A0A7W6F1P5"/>
<evidence type="ECO:0000313" key="3">
    <source>
        <dbReference type="Proteomes" id="UP000538670"/>
    </source>
</evidence>
<evidence type="ECO:0008006" key="4">
    <source>
        <dbReference type="Google" id="ProtNLM"/>
    </source>
</evidence>
<dbReference type="Proteomes" id="UP000538670">
    <property type="component" value="Unassembled WGS sequence"/>
</dbReference>
<sequence length="347" mass="35963">MTISDKEPGAFDTTRRQMIRWFGTASVMAGGLALLEGCNDDVVGSENVKTPTPTASASATATPTPPPSYTATDNDRLNFMLQLHYLYGSYLVRGLTGGTLPAASTTGSGTAGGVSGGRAVTFTDNMTRATVGEVANAVLGRIGYLRRTLGGAVTAQPALNIAGGDKGPFDMIARVPSDTPPASFFDPYSSQEDFLLGAVALSAVTMTASVDQSYQVSAGMLGAAGAFAAGVGASDGVIRNALYQRALLQARSLPATQILFERSWRMAEARNRLDGPRNLDAGIGWFAGDTDFGSVIQLRDGGNWVALRRTPEEALGILYASGSSVASGGFYPNGLNGLIKTSGINIV</sequence>
<feature type="compositionally biased region" description="Low complexity" evidence="1">
    <location>
        <begin position="50"/>
        <end position="62"/>
    </location>
</feature>
<dbReference type="Pfam" id="PF13668">
    <property type="entry name" value="Ferritin_2"/>
    <property type="match status" value="1"/>
</dbReference>
<gene>
    <name evidence="2" type="ORF">GGR48_000369</name>
</gene>
<dbReference type="PANTHER" id="PTHR31694">
    <property type="entry name" value="DESICCATION-LIKE PROTEIN"/>
    <property type="match status" value="1"/>
</dbReference>
<dbReference type="RefSeq" id="WP_183950195.1">
    <property type="nucleotide sequence ID" value="NZ_JACIDH010000001.1"/>
</dbReference>
<evidence type="ECO:0000256" key="1">
    <source>
        <dbReference type="SAM" id="MobiDB-lite"/>
    </source>
</evidence>
<proteinExistence type="predicted"/>
<comment type="caution">
    <text evidence="2">The sequence shown here is derived from an EMBL/GenBank/DDBJ whole genome shotgun (WGS) entry which is preliminary data.</text>
</comment>
<reference evidence="2 3" key="1">
    <citation type="submission" date="2020-08" db="EMBL/GenBank/DDBJ databases">
        <title>Genomic Encyclopedia of Type Strains, Phase IV (KMG-IV): sequencing the most valuable type-strain genomes for metagenomic binning, comparative biology and taxonomic classification.</title>
        <authorList>
            <person name="Goeker M."/>
        </authorList>
    </citation>
    <scope>NUCLEOTIDE SEQUENCE [LARGE SCALE GENOMIC DNA]</scope>
    <source>
        <strain evidence="2 3">DSM 19512</strain>
    </source>
</reference>
<accession>A0A7W6F1P5</accession>
<keyword evidence="3" id="KW-1185">Reference proteome</keyword>
<protein>
    <recommendedName>
        <fullName evidence="4">Ferritin-like domain-containing protein</fullName>
    </recommendedName>
</protein>
<dbReference type="InterPro" id="IPR052965">
    <property type="entry name" value="Pigment-catalase-like"/>
</dbReference>
<dbReference type="EMBL" id="JACIDH010000001">
    <property type="protein sequence ID" value="MBB3877966.1"/>
    <property type="molecule type" value="Genomic_DNA"/>
</dbReference>
<organism evidence="2 3">
    <name type="scientific">Sphingomonas pseudosanguinis</name>
    <dbReference type="NCBI Taxonomy" id="413712"/>
    <lineage>
        <taxon>Bacteria</taxon>
        <taxon>Pseudomonadati</taxon>
        <taxon>Pseudomonadota</taxon>
        <taxon>Alphaproteobacteria</taxon>
        <taxon>Sphingomonadales</taxon>
        <taxon>Sphingomonadaceae</taxon>
        <taxon>Sphingomonas</taxon>
    </lineage>
</organism>
<name>A0A7W6F1P5_9SPHN</name>
<evidence type="ECO:0000313" key="2">
    <source>
        <dbReference type="EMBL" id="MBB3877966.1"/>
    </source>
</evidence>
<feature type="region of interest" description="Disordered" evidence="1">
    <location>
        <begin position="45"/>
        <end position="71"/>
    </location>
</feature>